<keyword evidence="7" id="KW-1185">Reference proteome</keyword>
<keyword evidence="2" id="KW-0418">Kinase</keyword>
<dbReference type="InterPro" id="IPR005561">
    <property type="entry name" value="ANTAR"/>
</dbReference>
<dbReference type="InterPro" id="IPR036388">
    <property type="entry name" value="WH-like_DNA-bd_sf"/>
</dbReference>
<keyword evidence="3" id="KW-0805">Transcription regulation</keyword>
<dbReference type="InterPro" id="IPR011006">
    <property type="entry name" value="CheY-like_superfamily"/>
</dbReference>
<dbReference type="OrthoDB" id="3688893at2"/>
<evidence type="ECO:0000259" key="5">
    <source>
        <dbReference type="PROSITE" id="PS50921"/>
    </source>
</evidence>
<dbReference type="InterPro" id="IPR012074">
    <property type="entry name" value="GAF_ANTAR"/>
</dbReference>
<dbReference type="InterPro" id="IPR003018">
    <property type="entry name" value="GAF"/>
</dbReference>
<dbReference type="SUPFAM" id="SSF52172">
    <property type="entry name" value="CheY-like"/>
    <property type="match status" value="1"/>
</dbReference>
<reference evidence="6 7" key="1">
    <citation type="submission" date="2017-12" db="EMBL/GenBank/DDBJ databases">
        <title>Phylogenetic diversity of female urinary microbiome.</title>
        <authorList>
            <person name="Thomas-White K."/>
            <person name="Wolfe A.J."/>
        </authorList>
    </citation>
    <scope>NUCLEOTIDE SEQUENCE [LARGE SCALE GENOMIC DNA]</scope>
    <source>
        <strain evidence="6 7">UMB1298</strain>
    </source>
</reference>
<evidence type="ECO:0000256" key="4">
    <source>
        <dbReference type="ARBA" id="ARBA00023163"/>
    </source>
</evidence>
<sequence length="240" mass="25862">MVGMTQTPTGDLAARLAAITHRFRASEEVEDLAAEICRAARELVGEGCEVAVTLLRAGGRIDTVAATVPVCFEVDRFQEQYGEGPCVSAVREAPVTHLPDTATDTTWPRFSRWAADHGVASMMGVRLHTFEGAVDEVGGAGLGALNFYADAPHRFDDDAEHRARLVEAPASLALSHRQHISHLHRALDSRDLIGQAKGVLMERTGAGPEGAFELLRQRSRTTNVRLAEVAREVVTGDTGD</sequence>
<dbReference type="Proteomes" id="UP000234206">
    <property type="component" value="Unassembled WGS sequence"/>
</dbReference>
<organism evidence="6 7">
    <name type="scientific">Kytococcus schroeteri</name>
    <dbReference type="NCBI Taxonomy" id="138300"/>
    <lineage>
        <taxon>Bacteria</taxon>
        <taxon>Bacillati</taxon>
        <taxon>Actinomycetota</taxon>
        <taxon>Actinomycetes</taxon>
        <taxon>Micrococcales</taxon>
        <taxon>Kytococcaceae</taxon>
        <taxon>Kytococcus</taxon>
    </lineage>
</organism>
<keyword evidence="1" id="KW-0808">Transferase</keyword>
<evidence type="ECO:0000256" key="2">
    <source>
        <dbReference type="ARBA" id="ARBA00022777"/>
    </source>
</evidence>
<dbReference type="Pfam" id="PF03861">
    <property type="entry name" value="ANTAR"/>
    <property type="match status" value="1"/>
</dbReference>
<dbReference type="Gene3D" id="3.30.450.40">
    <property type="match status" value="1"/>
</dbReference>
<evidence type="ECO:0000256" key="3">
    <source>
        <dbReference type="ARBA" id="ARBA00023015"/>
    </source>
</evidence>
<protein>
    <submittedName>
        <fullName evidence="6">ANTAR domain-containing protein</fullName>
    </submittedName>
</protein>
<dbReference type="GO" id="GO:0003723">
    <property type="term" value="F:RNA binding"/>
    <property type="evidence" value="ECO:0007669"/>
    <property type="project" value="InterPro"/>
</dbReference>
<keyword evidence="4" id="KW-0804">Transcription</keyword>
<evidence type="ECO:0000313" key="7">
    <source>
        <dbReference type="Proteomes" id="UP000234206"/>
    </source>
</evidence>
<accession>A0A2I1PAD6</accession>
<dbReference type="PROSITE" id="PS50921">
    <property type="entry name" value="ANTAR"/>
    <property type="match status" value="1"/>
</dbReference>
<dbReference type="PIRSF" id="PIRSF036625">
    <property type="entry name" value="GAF_ANTAR"/>
    <property type="match status" value="1"/>
</dbReference>
<dbReference type="SMART" id="SM01012">
    <property type="entry name" value="ANTAR"/>
    <property type="match status" value="1"/>
</dbReference>
<dbReference type="SUPFAM" id="SSF55781">
    <property type="entry name" value="GAF domain-like"/>
    <property type="match status" value="1"/>
</dbReference>
<gene>
    <name evidence="6" type="ORF">CYJ76_06845</name>
</gene>
<dbReference type="AlphaFoldDB" id="A0A2I1PAD6"/>
<evidence type="ECO:0000313" key="6">
    <source>
        <dbReference type="EMBL" id="PKZ41592.1"/>
    </source>
</evidence>
<dbReference type="EMBL" id="PKIZ01000011">
    <property type="protein sequence ID" value="PKZ41592.1"/>
    <property type="molecule type" value="Genomic_DNA"/>
</dbReference>
<proteinExistence type="predicted"/>
<dbReference type="Gene3D" id="1.10.10.10">
    <property type="entry name" value="Winged helix-like DNA-binding domain superfamily/Winged helix DNA-binding domain"/>
    <property type="match status" value="1"/>
</dbReference>
<feature type="domain" description="ANTAR" evidence="5">
    <location>
        <begin position="173"/>
        <end position="234"/>
    </location>
</feature>
<dbReference type="InterPro" id="IPR029016">
    <property type="entry name" value="GAF-like_dom_sf"/>
</dbReference>
<evidence type="ECO:0000256" key="1">
    <source>
        <dbReference type="ARBA" id="ARBA00022679"/>
    </source>
</evidence>
<dbReference type="GO" id="GO:0016301">
    <property type="term" value="F:kinase activity"/>
    <property type="evidence" value="ECO:0007669"/>
    <property type="project" value="UniProtKB-KW"/>
</dbReference>
<comment type="caution">
    <text evidence="6">The sequence shown here is derived from an EMBL/GenBank/DDBJ whole genome shotgun (WGS) entry which is preliminary data.</text>
</comment>
<dbReference type="Pfam" id="PF13185">
    <property type="entry name" value="GAF_2"/>
    <property type="match status" value="1"/>
</dbReference>
<name>A0A2I1PAD6_9MICO</name>